<evidence type="ECO:0008006" key="3">
    <source>
        <dbReference type="Google" id="ProtNLM"/>
    </source>
</evidence>
<reference evidence="1 2" key="1">
    <citation type="submission" date="2024-06" db="EMBL/GenBank/DDBJ databases">
        <title>The Natural Products Discovery Center: Release of the First 8490 Sequenced Strains for Exploring Actinobacteria Biosynthetic Diversity.</title>
        <authorList>
            <person name="Kalkreuter E."/>
            <person name="Kautsar S.A."/>
            <person name="Yang D."/>
            <person name="Bader C.D."/>
            <person name="Teijaro C.N."/>
            <person name="Fluegel L."/>
            <person name="Davis C.M."/>
            <person name="Simpson J.R."/>
            <person name="Lauterbach L."/>
            <person name="Steele A.D."/>
            <person name="Gui C."/>
            <person name="Meng S."/>
            <person name="Li G."/>
            <person name="Viehrig K."/>
            <person name="Ye F."/>
            <person name="Su P."/>
            <person name="Kiefer A.F."/>
            <person name="Nichols A."/>
            <person name="Cepeda A.J."/>
            <person name="Yan W."/>
            <person name="Fan B."/>
            <person name="Jiang Y."/>
            <person name="Adhikari A."/>
            <person name="Zheng C.-J."/>
            <person name="Schuster L."/>
            <person name="Cowan T.M."/>
            <person name="Smanski M.J."/>
            <person name="Chevrette M.G."/>
            <person name="De Carvalho L.P.S."/>
            <person name="Shen B."/>
        </authorList>
    </citation>
    <scope>NUCLEOTIDE SEQUENCE [LARGE SCALE GENOMIC DNA]</scope>
    <source>
        <strain evidence="1 2">NPDC006286</strain>
    </source>
</reference>
<evidence type="ECO:0000313" key="1">
    <source>
        <dbReference type="EMBL" id="MEU0151514.1"/>
    </source>
</evidence>
<comment type="caution">
    <text evidence="1">The sequence shown here is derived from an EMBL/GenBank/DDBJ whole genome shotgun (WGS) entry which is preliminary data.</text>
</comment>
<name>A0ABV2VGI6_9ACTN</name>
<dbReference type="RefSeq" id="WP_355663571.1">
    <property type="nucleotide sequence ID" value="NZ_JBEXRX010000010.1"/>
</dbReference>
<sequence>MAVRVNTRVDLFAGEMRQLLTGSTGQVVSFIRSVTRKVRTRAVLKCPVDTGRLRAAHREEVGVRAGQVYGFVENDVEYAAAVHDGTGAHLIRPRRAGGMLRFETGGQVVFTSLVRHPGTRAQPWLREAMEEVAGSEGFRLVRS</sequence>
<dbReference type="Proteomes" id="UP001550348">
    <property type="component" value="Unassembled WGS sequence"/>
</dbReference>
<dbReference type="EMBL" id="JBEXRX010000010">
    <property type="protein sequence ID" value="MEU0151514.1"/>
    <property type="molecule type" value="Genomic_DNA"/>
</dbReference>
<proteinExistence type="predicted"/>
<accession>A0ABV2VGI6</accession>
<keyword evidence="2" id="KW-1185">Reference proteome</keyword>
<protein>
    <recommendedName>
        <fullName evidence="3">HK97 gp10 family phage protein</fullName>
    </recommendedName>
</protein>
<evidence type="ECO:0000313" key="2">
    <source>
        <dbReference type="Proteomes" id="UP001550348"/>
    </source>
</evidence>
<gene>
    <name evidence="1" type="ORF">ABZ071_06215</name>
</gene>
<organism evidence="1 2">
    <name type="scientific">Micromonospora fulviviridis</name>
    <dbReference type="NCBI Taxonomy" id="47860"/>
    <lineage>
        <taxon>Bacteria</taxon>
        <taxon>Bacillati</taxon>
        <taxon>Actinomycetota</taxon>
        <taxon>Actinomycetes</taxon>
        <taxon>Micromonosporales</taxon>
        <taxon>Micromonosporaceae</taxon>
        <taxon>Micromonospora</taxon>
    </lineage>
</organism>